<feature type="active site" description="Proton donor" evidence="4">
    <location>
        <position position="303"/>
    </location>
</feature>
<comment type="similarity">
    <text evidence="1">Belongs to the glycosyl hydrolase 20 family.</text>
</comment>
<dbReference type="STRING" id="1817867.A3F83_00405"/>
<feature type="domain" description="Beta-hexosaminidase bacterial type N-terminal" evidence="7">
    <location>
        <begin position="32"/>
        <end position="159"/>
    </location>
</feature>
<organism evidence="8 9">
    <name type="scientific">Candidatus Glassbacteria bacterium RIFCSPLOWO2_12_FULL_58_11</name>
    <dbReference type="NCBI Taxonomy" id="1817867"/>
    <lineage>
        <taxon>Bacteria</taxon>
        <taxon>Candidatus Glassiibacteriota</taxon>
    </lineage>
</organism>
<dbReference type="GO" id="GO:0004563">
    <property type="term" value="F:beta-N-acetylhexosaminidase activity"/>
    <property type="evidence" value="ECO:0007669"/>
    <property type="project" value="InterPro"/>
</dbReference>
<dbReference type="InterPro" id="IPR029018">
    <property type="entry name" value="Hex-like_dom2"/>
</dbReference>
<dbReference type="PRINTS" id="PR00738">
    <property type="entry name" value="GLHYDRLASE20"/>
</dbReference>
<dbReference type="PANTHER" id="PTHR21040">
    <property type="entry name" value="BCDNA.GH04120"/>
    <property type="match status" value="1"/>
</dbReference>
<dbReference type="AlphaFoldDB" id="A0A1F5YNE7"/>
<proteinExistence type="inferred from homology"/>
<feature type="chain" id="PRO_5009522577" evidence="5">
    <location>
        <begin position="23"/>
        <end position="715"/>
    </location>
</feature>
<sequence>MKKALALIVAVLLLAGRGETVAETSALWNEGISLIPYPQEAVLGGEEFVFDSEVAIVLDKSAGAADKFAANDLSSRLKQDYGILTRIGAAQSGKQIVLSRSGAAKKLGQQGYELSVDKERITVKANGEAGLFYGTRTLLQLIQQDREGTIIKGLKIADWPDISERAAHYDTKHHQDKADYVRSFIRDLADYKMNMLLWEWEDKFAYRSHPEIGAPGAFTMQEMQDFTRYAKQFHIQIVPLVQGLGHVSFILKWPQYENLREIPASNWEFCPLKDGSYKLLFDLWDEAMEATPGSQYLHIGTDETYELGQGVECGCKAKTAEIGRYGLMQVFVKRCFEHINGKGRKMMSWGGEYRPEEKIKPPKGLITAEFGSDPNVAKTAREAGYPVWVYDPNPGIEHLFLPYFYRERDEGGKQVEGCLMNSWKTDAPAALTGLFDGMVNTSWDDSGLHNQVWMMSFINSAEYSWSGKGPEPEEFIDKYFASYYGPKARDLRELWMLYNEGSYYYMDTFERKVWHWGDVGKTHLPDLPRGDAIEYDPFWNRRYAEMIKRSREELGKMERALAICSENGSLGVRHGYDFEVFTTIGELIQHTARTYIALSDLENAITQAHRARFVSHQQAYSAFEDAVKIIQGNLKEREAVFNNLVVVWEKTRLPKGFSTPEKKFFHEQDRARHFAFRRADMTYLIYDEQLLELEGYLKKLQDYMAWYKQTYMQGS</sequence>
<evidence type="ECO:0000256" key="5">
    <source>
        <dbReference type="SAM" id="SignalP"/>
    </source>
</evidence>
<feature type="domain" description="Glycoside hydrolase family 20 catalytic" evidence="6">
    <location>
        <begin position="165"/>
        <end position="387"/>
    </location>
</feature>
<comment type="caution">
    <text evidence="8">The sequence shown here is derived from an EMBL/GenBank/DDBJ whole genome shotgun (WGS) entry which is preliminary data.</text>
</comment>
<dbReference type="InterPro" id="IPR015883">
    <property type="entry name" value="Glyco_hydro_20_cat"/>
</dbReference>
<evidence type="ECO:0000256" key="1">
    <source>
        <dbReference type="ARBA" id="ARBA00006285"/>
    </source>
</evidence>
<evidence type="ECO:0000313" key="8">
    <source>
        <dbReference type="EMBL" id="OGG01719.1"/>
    </source>
</evidence>
<dbReference type="PANTHER" id="PTHR21040:SF8">
    <property type="entry name" value="BCDNA.GH04120"/>
    <property type="match status" value="1"/>
</dbReference>
<dbReference type="InterPro" id="IPR017853">
    <property type="entry name" value="GH"/>
</dbReference>
<dbReference type="Pfam" id="PF00728">
    <property type="entry name" value="Glyco_hydro_20"/>
    <property type="match status" value="1"/>
</dbReference>
<evidence type="ECO:0000256" key="4">
    <source>
        <dbReference type="PIRSR" id="PIRSR625705-1"/>
    </source>
</evidence>
<evidence type="ECO:0000313" key="9">
    <source>
        <dbReference type="Proteomes" id="UP000179129"/>
    </source>
</evidence>
<evidence type="ECO:0000259" key="6">
    <source>
        <dbReference type="Pfam" id="PF00728"/>
    </source>
</evidence>
<dbReference type="InterPro" id="IPR015882">
    <property type="entry name" value="HEX_bac_N"/>
</dbReference>
<dbReference type="SUPFAM" id="SSF55545">
    <property type="entry name" value="beta-N-acetylhexosaminidase-like domain"/>
    <property type="match status" value="1"/>
</dbReference>
<evidence type="ECO:0000259" key="7">
    <source>
        <dbReference type="Pfam" id="PF02838"/>
    </source>
</evidence>
<protein>
    <submittedName>
        <fullName evidence="8">Uncharacterized protein</fullName>
    </submittedName>
</protein>
<evidence type="ECO:0000256" key="2">
    <source>
        <dbReference type="ARBA" id="ARBA00022801"/>
    </source>
</evidence>
<dbReference type="Pfam" id="PF02838">
    <property type="entry name" value="Glyco_hydro_20b"/>
    <property type="match status" value="1"/>
</dbReference>
<keyword evidence="2" id="KW-0378">Hydrolase</keyword>
<dbReference type="Gene3D" id="3.20.20.80">
    <property type="entry name" value="Glycosidases"/>
    <property type="match status" value="1"/>
</dbReference>
<dbReference type="SUPFAM" id="SSF51445">
    <property type="entry name" value="(Trans)glycosidases"/>
    <property type="match status" value="1"/>
</dbReference>
<dbReference type="GO" id="GO:0005975">
    <property type="term" value="P:carbohydrate metabolic process"/>
    <property type="evidence" value="ECO:0007669"/>
    <property type="project" value="InterPro"/>
</dbReference>
<keyword evidence="5" id="KW-0732">Signal</keyword>
<keyword evidence="3" id="KW-0326">Glycosidase</keyword>
<dbReference type="InterPro" id="IPR038901">
    <property type="entry name" value="HEXDC-like"/>
</dbReference>
<reference evidence="8 9" key="1">
    <citation type="journal article" date="2016" name="Nat. Commun.">
        <title>Thousands of microbial genomes shed light on interconnected biogeochemical processes in an aquifer system.</title>
        <authorList>
            <person name="Anantharaman K."/>
            <person name="Brown C.T."/>
            <person name="Hug L.A."/>
            <person name="Sharon I."/>
            <person name="Castelle C.J."/>
            <person name="Probst A.J."/>
            <person name="Thomas B.C."/>
            <person name="Singh A."/>
            <person name="Wilkins M.J."/>
            <person name="Karaoz U."/>
            <person name="Brodie E.L."/>
            <person name="Williams K.H."/>
            <person name="Hubbard S.S."/>
            <person name="Banfield J.F."/>
        </authorList>
    </citation>
    <scope>NUCLEOTIDE SEQUENCE [LARGE SCALE GENOMIC DNA]</scope>
</reference>
<name>A0A1F5YNE7_9BACT</name>
<feature type="signal peptide" evidence="5">
    <location>
        <begin position="1"/>
        <end position="22"/>
    </location>
</feature>
<accession>A0A1F5YNE7</accession>
<gene>
    <name evidence="8" type="ORF">A3F83_00405</name>
</gene>
<dbReference type="EMBL" id="MFIX01000203">
    <property type="protein sequence ID" value="OGG01719.1"/>
    <property type="molecule type" value="Genomic_DNA"/>
</dbReference>
<evidence type="ECO:0000256" key="3">
    <source>
        <dbReference type="ARBA" id="ARBA00023295"/>
    </source>
</evidence>
<dbReference type="Proteomes" id="UP000179129">
    <property type="component" value="Unassembled WGS sequence"/>
</dbReference>
<dbReference type="InterPro" id="IPR025705">
    <property type="entry name" value="Beta_hexosaminidase_sua/sub"/>
</dbReference>
<dbReference type="Gene3D" id="3.30.379.10">
    <property type="entry name" value="Chitobiase/beta-hexosaminidase domain 2-like"/>
    <property type="match status" value="1"/>
</dbReference>